<dbReference type="InterPro" id="IPR036291">
    <property type="entry name" value="NAD(P)-bd_dom_sf"/>
</dbReference>
<proteinExistence type="predicted"/>
<gene>
    <name evidence="2" type="ORF">ACFQJ9_05260</name>
</gene>
<dbReference type="PANTHER" id="PTHR43245">
    <property type="entry name" value="BIFUNCTIONAL POLYMYXIN RESISTANCE PROTEIN ARNA"/>
    <property type="match status" value="1"/>
</dbReference>
<dbReference type="AlphaFoldDB" id="A0ABD5Z1C8"/>
<evidence type="ECO:0000259" key="1">
    <source>
        <dbReference type="Pfam" id="PF01370"/>
    </source>
</evidence>
<dbReference type="Pfam" id="PF01370">
    <property type="entry name" value="Epimerase"/>
    <property type="match status" value="1"/>
</dbReference>
<keyword evidence="3" id="KW-1185">Reference proteome</keyword>
<sequence length="323" mass="34173">MRAEDVLVTGGTGFLGRRLCRRLDADGCRVGVLSRRERPPADLDDAVSAWHVGDVRDADAVDAAVAAHDAVFHLAGVGLADADPQTVESVNRDGTRVLLDACREHETERVVFASTAGTRRAPGRRPATESDLAKPVGAYQTSKLDAERLVADYVSDGGDAVTVHPTSVVGPGDEYFTGRLCRLVTGRIPVYLPGGASFVGVDDAVGGIAAAMRGGRRGEHYLLGGENLTYGEALEVFADAAGPADDPPSVRVPASVVRAAGPAVGAVNAALGTRFFPVNTRMARLATETLFYDSSKARRDLGYDPAPLDEHVDEAVAWWRERV</sequence>
<accession>A0ABD5Z1C8</accession>
<reference evidence="2 3" key="1">
    <citation type="journal article" date="2019" name="Int. J. Syst. Evol. Microbiol.">
        <title>The Global Catalogue of Microorganisms (GCM) 10K type strain sequencing project: providing services to taxonomists for standard genome sequencing and annotation.</title>
        <authorList>
            <consortium name="The Broad Institute Genomics Platform"/>
            <consortium name="The Broad Institute Genome Sequencing Center for Infectious Disease"/>
            <person name="Wu L."/>
            <person name="Ma J."/>
        </authorList>
    </citation>
    <scope>NUCLEOTIDE SEQUENCE [LARGE SCALE GENOMIC DNA]</scope>
    <source>
        <strain evidence="2 3">XZGYJ-43</strain>
    </source>
</reference>
<evidence type="ECO:0000313" key="2">
    <source>
        <dbReference type="EMBL" id="MFC7198833.1"/>
    </source>
</evidence>
<dbReference type="InterPro" id="IPR001509">
    <property type="entry name" value="Epimerase_deHydtase"/>
</dbReference>
<organism evidence="2 3">
    <name type="scientific">Halospeciosus flavus</name>
    <dbReference type="NCBI Taxonomy" id="3032283"/>
    <lineage>
        <taxon>Archaea</taxon>
        <taxon>Methanobacteriati</taxon>
        <taxon>Methanobacteriota</taxon>
        <taxon>Stenosarchaea group</taxon>
        <taxon>Halobacteria</taxon>
        <taxon>Halobacteriales</taxon>
        <taxon>Halobacteriaceae</taxon>
        <taxon>Halospeciosus</taxon>
    </lineage>
</organism>
<comment type="caution">
    <text evidence="2">The sequence shown here is derived from an EMBL/GenBank/DDBJ whole genome shotgun (WGS) entry which is preliminary data.</text>
</comment>
<dbReference type="SUPFAM" id="SSF51735">
    <property type="entry name" value="NAD(P)-binding Rossmann-fold domains"/>
    <property type="match status" value="1"/>
</dbReference>
<feature type="domain" description="NAD-dependent epimerase/dehydratase" evidence="1">
    <location>
        <begin position="6"/>
        <end position="224"/>
    </location>
</feature>
<dbReference type="InterPro" id="IPR050177">
    <property type="entry name" value="Lipid_A_modif_metabolic_enz"/>
</dbReference>
<protein>
    <submittedName>
        <fullName evidence="2">NAD-dependent epimerase/dehydratase family protein</fullName>
    </submittedName>
</protein>
<dbReference type="Gene3D" id="3.40.50.720">
    <property type="entry name" value="NAD(P)-binding Rossmann-like Domain"/>
    <property type="match status" value="1"/>
</dbReference>
<dbReference type="Proteomes" id="UP001596447">
    <property type="component" value="Unassembled WGS sequence"/>
</dbReference>
<dbReference type="RefSeq" id="WP_279528791.1">
    <property type="nucleotide sequence ID" value="NZ_CP122312.1"/>
</dbReference>
<dbReference type="EMBL" id="JBHTAR010000011">
    <property type="protein sequence ID" value="MFC7198833.1"/>
    <property type="molecule type" value="Genomic_DNA"/>
</dbReference>
<name>A0ABD5Z1C8_9EURY</name>
<evidence type="ECO:0000313" key="3">
    <source>
        <dbReference type="Proteomes" id="UP001596447"/>
    </source>
</evidence>